<feature type="region of interest" description="Disordered" evidence="1">
    <location>
        <begin position="103"/>
        <end position="160"/>
    </location>
</feature>
<feature type="region of interest" description="Disordered" evidence="1">
    <location>
        <begin position="195"/>
        <end position="395"/>
    </location>
</feature>
<feature type="compositionally biased region" description="Basic residues" evidence="1">
    <location>
        <begin position="52"/>
        <end position="61"/>
    </location>
</feature>
<dbReference type="Proteomes" id="UP000494040">
    <property type="component" value="Unassembled WGS sequence"/>
</dbReference>
<feature type="compositionally biased region" description="Basic and acidic residues" evidence="1">
    <location>
        <begin position="519"/>
        <end position="529"/>
    </location>
</feature>
<proteinExistence type="predicted"/>
<accession>A0A8I6SH79</accession>
<evidence type="ECO:0000313" key="3">
    <source>
        <dbReference type="Proteomes" id="UP000494040"/>
    </source>
</evidence>
<feature type="compositionally biased region" description="Polar residues" evidence="1">
    <location>
        <begin position="1"/>
        <end position="33"/>
    </location>
</feature>
<dbReference type="KEGG" id="clec:106668952"/>
<evidence type="ECO:0000256" key="1">
    <source>
        <dbReference type="SAM" id="MobiDB-lite"/>
    </source>
</evidence>
<feature type="region of interest" description="Disordered" evidence="1">
    <location>
        <begin position="410"/>
        <end position="433"/>
    </location>
</feature>
<feature type="region of interest" description="Disordered" evidence="1">
    <location>
        <begin position="590"/>
        <end position="610"/>
    </location>
</feature>
<feature type="compositionally biased region" description="Polar residues" evidence="1">
    <location>
        <begin position="245"/>
        <end position="254"/>
    </location>
</feature>
<feature type="compositionally biased region" description="Basic and acidic residues" evidence="1">
    <location>
        <begin position="382"/>
        <end position="395"/>
    </location>
</feature>
<reference evidence="2" key="1">
    <citation type="submission" date="2022-01" db="UniProtKB">
        <authorList>
            <consortium name="EnsemblMetazoa"/>
        </authorList>
    </citation>
    <scope>IDENTIFICATION</scope>
</reference>
<sequence>MDGMSSNSPIQSQDTRKSPQPSTSFTNPYTKNVESAKQDDKTYSFLPENRSAGKKRRRIRKAVSQETIYEVMSSSLLSEGQDFEATTGRSALVIKIAKKKVESASHHGQLVAPVLHKKSQPNEKADEHVSSSGKAKSPRSEKAVAEQMTNETMSPDSLMWSQPLEKSSDQLAHLIHTSASANITDLTFHFMQQNENQPSEKADEHVSSGKAKSPPSEKAVAVQMTNETMSPDSPVRSQPLEKSSDQLAPINSCTEKMEFRFMQRSESQAGKKKPRRDDVSKPTSKYARTCGKTKSPRTEKTVVPQTMDEVVSSDPQTQTQKLEKSVNKSVSSIKISTKKMESLKHNDQRASFLPKNSKKDDKVAISKSRAASRSASGAKSQQGHEDLKNKNYNERQVERQLVAVQQTAEVMSQEMERNPQPSTSFTNSSKMKMASTKYNDKMASSLSDSKFVHNKLKIQNSSINDEQLHGEFYEKNDRTASPPLDHVDISNHFNYYISMLEQKVDMLNVYSNRICPHNNDSKNDNDKISPDNFSKNNCRSRNCPNKQAISDLKKDFWKYLDQIKKFMKKEKLSHNQQKALKNKLSTIVRRMNKESDAPRKRKRNTSPNTACKKVKISENTYQLSPPAHEPNITIESILKALIESVRTEDYITLAKIIVWANNSSERKLIGKKLFYSVKYNEESILHILENIIQYIEKSTQKRDDIKLITQVCVDFILYFATLTKWNEAFKLIALLKEKRINPITFKPIVHNTSCIYVASLCSQTMFFNGYYSSATNIMLSNNLILADKTKWLIDGEDDDFCITYNTVMFLMDNFFHLRLPDLIIRLFDKILKAQSTLYSPIDVSKYFGPLLLLMFENLNKYKHKALELFLTVYKLDESFILPGTTYRVLVIIAMNAKMYQVVSDLVDCATEAYVYSIKEAESNTISLSTCFLHEEMEAYIYVWCSWFLSGKNNSTKKKHKALCVQLKQMHNCDYKDTQDQIIPDILKSANPLLSAAILRIKSILHNLTNMEITPNIKVRRNKIFLSCKLSACLLSSVKRILNIH</sequence>
<dbReference type="EnsemblMetazoa" id="XM_024226152.1">
    <property type="protein sequence ID" value="XP_024081920.1"/>
    <property type="gene ID" value="LOC106668952"/>
</dbReference>
<dbReference type="AlphaFoldDB" id="A0A8I6SH79"/>
<feature type="compositionally biased region" description="Polar residues" evidence="1">
    <location>
        <begin position="419"/>
        <end position="430"/>
    </location>
</feature>
<dbReference type="GeneID" id="106668952"/>
<protein>
    <submittedName>
        <fullName evidence="2">Uncharacterized protein</fullName>
    </submittedName>
</protein>
<keyword evidence="3" id="KW-1185">Reference proteome</keyword>
<evidence type="ECO:0000313" key="2">
    <source>
        <dbReference type="EnsemblMetazoa" id="XP_024081920.1"/>
    </source>
</evidence>
<feature type="compositionally biased region" description="Basic and acidic residues" evidence="1">
    <location>
        <begin position="198"/>
        <end position="207"/>
    </location>
</feature>
<name>A0A8I6SH79_CIMLE</name>
<feature type="compositionally biased region" description="Basic and acidic residues" evidence="1">
    <location>
        <begin position="338"/>
        <end position="348"/>
    </location>
</feature>
<feature type="region of interest" description="Disordered" evidence="1">
    <location>
        <begin position="1"/>
        <end position="65"/>
    </location>
</feature>
<dbReference type="RefSeq" id="XP_024081920.1">
    <property type="nucleotide sequence ID" value="XM_024226152.1"/>
</dbReference>
<feature type="compositionally biased region" description="Low complexity" evidence="1">
    <location>
        <begin position="366"/>
        <end position="381"/>
    </location>
</feature>
<organism evidence="2 3">
    <name type="scientific">Cimex lectularius</name>
    <name type="common">Bed bug</name>
    <name type="synonym">Acanthia lectularia</name>
    <dbReference type="NCBI Taxonomy" id="79782"/>
    <lineage>
        <taxon>Eukaryota</taxon>
        <taxon>Metazoa</taxon>
        <taxon>Ecdysozoa</taxon>
        <taxon>Arthropoda</taxon>
        <taxon>Hexapoda</taxon>
        <taxon>Insecta</taxon>
        <taxon>Pterygota</taxon>
        <taxon>Neoptera</taxon>
        <taxon>Paraneoptera</taxon>
        <taxon>Hemiptera</taxon>
        <taxon>Heteroptera</taxon>
        <taxon>Panheteroptera</taxon>
        <taxon>Cimicomorpha</taxon>
        <taxon>Cimicidae</taxon>
        <taxon>Cimex</taxon>
    </lineage>
</organism>
<feature type="compositionally biased region" description="Polar residues" evidence="1">
    <location>
        <begin position="533"/>
        <end position="545"/>
    </location>
</feature>
<feature type="compositionally biased region" description="Basic and acidic residues" evidence="1">
    <location>
        <begin position="120"/>
        <end position="129"/>
    </location>
</feature>
<feature type="region of interest" description="Disordered" evidence="1">
    <location>
        <begin position="517"/>
        <end position="545"/>
    </location>
</feature>